<gene>
    <name evidence="1" type="ORF">LA76x_1110</name>
</gene>
<evidence type="ECO:0000313" key="1">
    <source>
        <dbReference type="EMBL" id="ALN79269.1"/>
    </source>
</evidence>
<dbReference type="KEGG" id="lab:LA76x_1110"/>
<keyword evidence="2" id="KW-1185">Reference proteome</keyword>
<dbReference type="EMBL" id="CP011129">
    <property type="protein sequence ID" value="ALN79269.1"/>
    <property type="molecule type" value="Genomic_DNA"/>
</dbReference>
<evidence type="ECO:0000313" key="2">
    <source>
        <dbReference type="Proteomes" id="UP000060787"/>
    </source>
</evidence>
<accession>A0A0S2F6T3</accession>
<dbReference type="PATRIC" id="fig|84531.8.peg.1135"/>
<dbReference type="AlphaFoldDB" id="A0A0S2F6T3"/>
<organism evidence="1 2">
    <name type="scientific">Lysobacter antibioticus</name>
    <dbReference type="NCBI Taxonomy" id="84531"/>
    <lineage>
        <taxon>Bacteria</taxon>
        <taxon>Pseudomonadati</taxon>
        <taxon>Pseudomonadota</taxon>
        <taxon>Gammaproteobacteria</taxon>
        <taxon>Lysobacterales</taxon>
        <taxon>Lysobacteraceae</taxon>
        <taxon>Lysobacter</taxon>
    </lineage>
</organism>
<reference evidence="1 2" key="1">
    <citation type="journal article" date="2015" name="BMC Genomics">
        <title>Comparative genomics and metabolic profiling of the genus Lysobacter.</title>
        <authorList>
            <person name="de Bruijn I."/>
            <person name="Cheng X."/>
            <person name="de Jager V."/>
            <person name="Exposito R.G."/>
            <person name="Watrous J."/>
            <person name="Patel N."/>
            <person name="Postma J."/>
            <person name="Dorrestein P.C."/>
            <person name="Kobayashi D."/>
            <person name="Raaijmakers J.M."/>
        </authorList>
    </citation>
    <scope>NUCLEOTIDE SEQUENCE [LARGE SCALE GENOMIC DNA]</scope>
    <source>
        <strain evidence="1 2">76</strain>
    </source>
</reference>
<dbReference type="Proteomes" id="UP000060787">
    <property type="component" value="Chromosome"/>
</dbReference>
<proteinExistence type="predicted"/>
<protein>
    <submittedName>
        <fullName evidence="1">Uncharacterized protein</fullName>
    </submittedName>
</protein>
<dbReference type="STRING" id="84531.LA76x_1110"/>
<name>A0A0S2F6T3_LYSAN</name>
<sequence>MAEPRLFLCGSVRAKSKNYPPCLPFSKEGEVHDVFRDLGLGTWDLGLGTWDLGLGTWDLGGGRREAGGGLELLGCDSISKRSICAFAPRRIPPRISQAFPPLKRGAGGICSCSCSCPAPLYRLLPIAPPSLPHRCTPREPTTLALAVA</sequence>